<dbReference type="Proteomes" id="UP000479000">
    <property type="component" value="Unassembled WGS sequence"/>
</dbReference>
<dbReference type="AlphaFoldDB" id="A0A6H5FZG0"/>
<protein>
    <submittedName>
        <fullName evidence="2">Uncharacterized protein</fullName>
    </submittedName>
</protein>
<proteinExistence type="predicted"/>
<dbReference type="EMBL" id="CADCXU010002285">
    <property type="protein sequence ID" value="CAA9994672.1"/>
    <property type="molecule type" value="Genomic_DNA"/>
</dbReference>
<organism evidence="2 3">
    <name type="scientific">Nesidiocoris tenuis</name>
    <dbReference type="NCBI Taxonomy" id="355587"/>
    <lineage>
        <taxon>Eukaryota</taxon>
        <taxon>Metazoa</taxon>
        <taxon>Ecdysozoa</taxon>
        <taxon>Arthropoda</taxon>
        <taxon>Hexapoda</taxon>
        <taxon>Insecta</taxon>
        <taxon>Pterygota</taxon>
        <taxon>Neoptera</taxon>
        <taxon>Paraneoptera</taxon>
        <taxon>Hemiptera</taxon>
        <taxon>Heteroptera</taxon>
        <taxon>Panheteroptera</taxon>
        <taxon>Cimicomorpha</taxon>
        <taxon>Miridae</taxon>
        <taxon>Dicyphina</taxon>
        <taxon>Nesidiocoris</taxon>
    </lineage>
</organism>
<evidence type="ECO:0000313" key="3">
    <source>
        <dbReference type="Proteomes" id="UP000479000"/>
    </source>
</evidence>
<gene>
    <name evidence="2" type="ORF">NTEN_LOCUS1488</name>
</gene>
<reference evidence="2 3" key="1">
    <citation type="submission" date="2020-02" db="EMBL/GenBank/DDBJ databases">
        <authorList>
            <person name="Ferguson B K."/>
        </authorList>
    </citation>
    <scope>NUCLEOTIDE SEQUENCE [LARGE SCALE GENOMIC DNA]</scope>
</reference>
<feature type="region of interest" description="Disordered" evidence="1">
    <location>
        <begin position="1"/>
        <end position="27"/>
    </location>
</feature>
<feature type="non-terminal residue" evidence="2">
    <location>
        <position position="1"/>
    </location>
</feature>
<accession>A0A6H5FZG0</accession>
<feature type="compositionally biased region" description="Basic and acidic residues" evidence="1">
    <location>
        <begin position="1"/>
        <end position="10"/>
    </location>
</feature>
<keyword evidence="3" id="KW-1185">Reference proteome</keyword>
<name>A0A6H5FZG0_9HEMI</name>
<evidence type="ECO:0000256" key="1">
    <source>
        <dbReference type="SAM" id="MobiDB-lite"/>
    </source>
</evidence>
<evidence type="ECO:0000313" key="2">
    <source>
        <dbReference type="EMBL" id="CAA9994672.1"/>
    </source>
</evidence>
<sequence>KWEKSPNRRDSGRRRSATNTRAPSRLESIERRIAGKRRHFGTLRRRVLHLWLSRADLGHRSSRLFPSAAGRDGRGTY</sequence>